<name>A0A9K3LQW1_9STRA</name>
<organism evidence="5 6">
    <name type="scientific">Nitzschia inconspicua</name>
    <dbReference type="NCBI Taxonomy" id="303405"/>
    <lineage>
        <taxon>Eukaryota</taxon>
        <taxon>Sar</taxon>
        <taxon>Stramenopiles</taxon>
        <taxon>Ochrophyta</taxon>
        <taxon>Bacillariophyta</taxon>
        <taxon>Bacillariophyceae</taxon>
        <taxon>Bacillariophycidae</taxon>
        <taxon>Bacillariales</taxon>
        <taxon>Bacillariaceae</taxon>
        <taxon>Nitzschia</taxon>
    </lineage>
</organism>
<dbReference type="PROSITE" id="PS50072">
    <property type="entry name" value="CSA_PPIASE_2"/>
    <property type="match status" value="1"/>
</dbReference>
<dbReference type="EMBL" id="JAGRRH010000009">
    <property type="protein sequence ID" value="KAG7364936.1"/>
    <property type="molecule type" value="Genomic_DNA"/>
</dbReference>
<accession>A0A9K3LQW1</accession>
<sequence>MIELSVLCKRAVFFCCFLTIAVCFQPRTTIVLETRTHLSATIGSIANDTSSSEHAAKLPDRRDLLFTAASIGGIVGMGISLIPEPATAIDVRFKMGGSYILDTKADSSAESVWTETVDTPVPTLSSEYALLKVLPVKNPVFRTLEHNIENLSVLRYRESNKESVLGAWTKAEQSIDTAIKVLDNKRSQLEPVFNPDDSTEVAILKAERGEILIGDIRQDLESMKEAIQLKNFTYTLQKQRSALLNLGFLGELLVKQYPFTVPSKGKYSYLPRLLGRAQVTFRFKRAGSILGDVTIVADGYTAPITAGNFVDLCLRGFYTGLPMWEGIKRVGSYQTPTGVPINIFGSYNEGFYDPLTGKLRRIPLEIIRLEGKPKLSYSSRGFEFGESSNFDDANFSQAALTSKPLLSFETLGLIAFNHPANDPNGGSSEFFGLQTTNDTDVKRRALDGQYAPFGYIIEGGDVFDSLQSGDEIASTTVDDFGQLNLVKIRSSSFKEVAQGTEDAAADSKSE</sequence>
<evidence type="ECO:0000259" key="4">
    <source>
        <dbReference type="PROSITE" id="PS50072"/>
    </source>
</evidence>
<proteinExistence type="predicted"/>
<evidence type="ECO:0000256" key="1">
    <source>
        <dbReference type="ARBA" id="ARBA00013194"/>
    </source>
</evidence>
<gene>
    <name evidence="5" type="ORF">IV203_038139</name>
</gene>
<reference evidence="5" key="1">
    <citation type="journal article" date="2021" name="Sci. Rep.">
        <title>Diploid genomic architecture of Nitzschia inconspicua, an elite biomass production diatom.</title>
        <authorList>
            <person name="Oliver A."/>
            <person name="Podell S."/>
            <person name="Pinowska A."/>
            <person name="Traller J.C."/>
            <person name="Smith S.R."/>
            <person name="McClure R."/>
            <person name="Beliaev A."/>
            <person name="Bohutskyi P."/>
            <person name="Hill E.A."/>
            <person name="Rabines A."/>
            <person name="Zheng H."/>
            <person name="Allen L.Z."/>
            <person name="Kuo A."/>
            <person name="Grigoriev I.V."/>
            <person name="Allen A.E."/>
            <person name="Hazlebeck D."/>
            <person name="Allen E.E."/>
        </authorList>
    </citation>
    <scope>NUCLEOTIDE SEQUENCE</scope>
    <source>
        <strain evidence="5">Hildebrandi</strain>
    </source>
</reference>
<dbReference type="PANTHER" id="PTHR43246">
    <property type="entry name" value="PEPTIDYL-PROLYL CIS-TRANS ISOMERASE CYP38, CHLOROPLASTIC"/>
    <property type="match status" value="1"/>
</dbReference>
<dbReference type="Pfam" id="PF00160">
    <property type="entry name" value="Pro_isomerase"/>
    <property type="match status" value="1"/>
</dbReference>
<comment type="caution">
    <text evidence="5">The sequence shown here is derived from an EMBL/GenBank/DDBJ whole genome shotgun (WGS) entry which is preliminary data.</text>
</comment>
<evidence type="ECO:0000256" key="2">
    <source>
        <dbReference type="ARBA" id="ARBA00023110"/>
    </source>
</evidence>
<keyword evidence="6" id="KW-1185">Reference proteome</keyword>
<dbReference type="Proteomes" id="UP000693970">
    <property type="component" value="Unassembled WGS sequence"/>
</dbReference>
<dbReference type="GO" id="GO:0003755">
    <property type="term" value="F:peptidyl-prolyl cis-trans isomerase activity"/>
    <property type="evidence" value="ECO:0007669"/>
    <property type="project" value="UniProtKB-KW"/>
</dbReference>
<keyword evidence="3 5" id="KW-0413">Isomerase</keyword>
<dbReference type="EC" id="5.2.1.8" evidence="1"/>
<dbReference type="OrthoDB" id="1735926at2759"/>
<dbReference type="InterPro" id="IPR002130">
    <property type="entry name" value="Cyclophilin-type_PPIase_dom"/>
</dbReference>
<reference evidence="5" key="2">
    <citation type="submission" date="2021-04" db="EMBL/GenBank/DDBJ databases">
        <authorList>
            <person name="Podell S."/>
        </authorList>
    </citation>
    <scope>NUCLEOTIDE SEQUENCE</scope>
    <source>
        <strain evidence="5">Hildebrandi</strain>
    </source>
</reference>
<feature type="domain" description="PPIase cyclophilin-type" evidence="4">
    <location>
        <begin position="280"/>
        <end position="468"/>
    </location>
</feature>
<dbReference type="AlphaFoldDB" id="A0A9K3LQW1"/>
<keyword evidence="2" id="KW-0697">Rotamase</keyword>
<evidence type="ECO:0000313" key="6">
    <source>
        <dbReference type="Proteomes" id="UP000693970"/>
    </source>
</evidence>
<evidence type="ECO:0000313" key="5">
    <source>
        <dbReference type="EMBL" id="KAG7364936.1"/>
    </source>
</evidence>
<protein>
    <recommendedName>
        <fullName evidence="1">peptidylprolyl isomerase</fullName>
        <ecNumber evidence="1">5.2.1.8</ecNumber>
    </recommendedName>
</protein>
<evidence type="ECO:0000256" key="3">
    <source>
        <dbReference type="ARBA" id="ARBA00023235"/>
    </source>
</evidence>
<dbReference type="InterPro" id="IPR044665">
    <property type="entry name" value="E_coli_cyclophilin_A-like"/>
</dbReference>